<organism evidence="3 4">
    <name type="scientific">Cyprinus carpio carpio</name>
    <dbReference type="NCBI Taxonomy" id="630221"/>
    <lineage>
        <taxon>Eukaryota</taxon>
        <taxon>Metazoa</taxon>
        <taxon>Chordata</taxon>
        <taxon>Craniata</taxon>
        <taxon>Vertebrata</taxon>
        <taxon>Euteleostomi</taxon>
        <taxon>Actinopterygii</taxon>
        <taxon>Neopterygii</taxon>
        <taxon>Teleostei</taxon>
        <taxon>Ostariophysi</taxon>
        <taxon>Cypriniformes</taxon>
        <taxon>Cyprinidae</taxon>
        <taxon>Cyprininae</taxon>
        <taxon>Cyprinus</taxon>
    </lineage>
</organism>
<dbReference type="PANTHER" id="PTHR15117">
    <property type="entry name" value="ATAXIN 7 RELATED"/>
    <property type="match status" value="1"/>
</dbReference>
<feature type="compositionally biased region" description="Low complexity" evidence="1">
    <location>
        <begin position="646"/>
        <end position="670"/>
    </location>
</feature>
<dbReference type="AlphaFoldDB" id="A0A8C1H4F7"/>
<reference evidence="3" key="1">
    <citation type="submission" date="2025-08" db="UniProtKB">
        <authorList>
            <consortium name="Ensembl"/>
        </authorList>
    </citation>
    <scope>IDENTIFICATION</scope>
</reference>
<feature type="region of interest" description="Disordered" evidence="1">
    <location>
        <begin position="150"/>
        <end position="307"/>
    </location>
</feature>
<dbReference type="GeneTree" id="ENSGT00940000157279"/>
<feature type="compositionally biased region" description="Gly residues" evidence="1">
    <location>
        <begin position="822"/>
        <end position="831"/>
    </location>
</feature>
<feature type="compositionally biased region" description="Acidic residues" evidence="1">
    <location>
        <begin position="460"/>
        <end position="469"/>
    </location>
</feature>
<feature type="compositionally biased region" description="Basic and acidic residues" evidence="1">
    <location>
        <begin position="357"/>
        <end position="372"/>
    </location>
</feature>
<reference evidence="3" key="2">
    <citation type="submission" date="2025-09" db="UniProtKB">
        <authorList>
            <consortium name="Ensembl"/>
        </authorList>
    </citation>
    <scope>IDENTIFICATION</scope>
</reference>
<accession>A0A8C1H4F7</accession>
<feature type="region of interest" description="Disordered" evidence="1">
    <location>
        <begin position="357"/>
        <end position="471"/>
    </location>
</feature>
<feature type="region of interest" description="Disordered" evidence="1">
    <location>
        <begin position="538"/>
        <end position="562"/>
    </location>
</feature>
<feature type="region of interest" description="Disordered" evidence="1">
    <location>
        <begin position="576"/>
        <end position="695"/>
    </location>
</feature>
<feature type="compositionally biased region" description="Low complexity" evidence="1">
    <location>
        <begin position="608"/>
        <end position="630"/>
    </location>
</feature>
<feature type="compositionally biased region" description="Polar residues" evidence="1">
    <location>
        <begin position="580"/>
        <end position="607"/>
    </location>
</feature>
<evidence type="ECO:0000256" key="1">
    <source>
        <dbReference type="SAM" id="MobiDB-lite"/>
    </source>
</evidence>
<protein>
    <submittedName>
        <fullName evidence="3">Ataxin 7</fullName>
    </submittedName>
</protein>
<dbReference type="OMA" id="NNVHTKH"/>
<dbReference type="PANTHER" id="PTHR15117:SF2">
    <property type="entry name" value="ATAXIN-7"/>
    <property type="match status" value="1"/>
</dbReference>
<name>A0A8C1H4F7_CYPCA</name>
<evidence type="ECO:0000313" key="3">
    <source>
        <dbReference type="Ensembl" id="ENSCCRP00000023129.2"/>
    </source>
</evidence>
<dbReference type="PROSITE" id="PS51505">
    <property type="entry name" value="SCA7"/>
    <property type="match status" value="1"/>
</dbReference>
<feature type="region of interest" description="Disordered" evidence="1">
    <location>
        <begin position="747"/>
        <end position="769"/>
    </location>
</feature>
<feature type="domain" description="SCA7" evidence="2">
    <location>
        <begin position="302"/>
        <end position="369"/>
    </location>
</feature>
<feature type="compositionally biased region" description="Basic and acidic residues" evidence="1">
    <location>
        <begin position="1"/>
        <end position="10"/>
    </location>
</feature>
<feature type="compositionally biased region" description="Basic and acidic residues" evidence="1">
    <location>
        <begin position="215"/>
        <end position="229"/>
    </location>
</feature>
<keyword evidence="4" id="KW-1185">Reference proteome</keyword>
<feature type="compositionally biased region" description="Low complexity" evidence="1">
    <location>
        <begin position="238"/>
        <end position="254"/>
    </location>
</feature>
<feature type="compositionally biased region" description="Polar residues" evidence="1">
    <location>
        <begin position="747"/>
        <end position="757"/>
    </location>
</feature>
<evidence type="ECO:0000313" key="4">
    <source>
        <dbReference type="Proteomes" id="UP001108240"/>
    </source>
</evidence>
<feature type="region of interest" description="Disordered" evidence="1">
    <location>
        <begin position="783"/>
        <end position="859"/>
    </location>
</feature>
<dbReference type="InterPro" id="IPR013243">
    <property type="entry name" value="SCA7_dom"/>
</dbReference>
<feature type="compositionally biased region" description="Polar residues" evidence="1">
    <location>
        <begin position="169"/>
        <end position="178"/>
    </location>
</feature>
<feature type="region of interest" description="Disordered" evidence="1">
    <location>
        <begin position="1"/>
        <end position="40"/>
    </location>
</feature>
<dbReference type="Gene3D" id="6.10.140.670">
    <property type="match status" value="1"/>
</dbReference>
<feature type="compositionally biased region" description="Polar residues" evidence="1">
    <location>
        <begin position="811"/>
        <end position="821"/>
    </location>
</feature>
<proteinExistence type="predicted"/>
<feature type="compositionally biased region" description="Basic and acidic residues" evidence="1">
    <location>
        <begin position="793"/>
        <end position="803"/>
    </location>
</feature>
<dbReference type="Proteomes" id="UP001108240">
    <property type="component" value="Unplaced"/>
</dbReference>
<feature type="compositionally biased region" description="Pro residues" evidence="1">
    <location>
        <begin position="374"/>
        <end position="387"/>
    </location>
</feature>
<dbReference type="InterPro" id="IPR052237">
    <property type="entry name" value="Ataxin-7-like_regulator"/>
</dbReference>
<sequence length="877" mass="93886">MSERADDDVRGGQQQQQRRAARQLKQRGEASTAMATVAERRSLPSPEIMLGQPWSSWVDAVKLYGSDGTELEESLKECGKNREAMRLCRDDMPIFGQCPAQDDFYLVMCSHCSQVVKPQAFQAHYERRHSSSSKPLSSYAAPAAFANSRSKGSLGGGVGVRTVSGSTLERPSSANSSAPPKIYKNQSPKEKLPHRKPHFPYRVPQEESPIPAVKGPEKGLEKVHWKVESSPKLPHVPTSSSTSSSSSSNTVSSSPLKSGLNFPSIPKAPQLAPGQIPNGKGHLSSQDKKQDSSSASSRRPLYKRQEREFNPDVHCGVMDMTARKPCTRSLTCKTHSISQRRAVLGRRQRFDTLLAEHKSKARDKELQFRLDPSHPAPPLRDPHPPPSRISQDVHPVSHGNGTVDATKPLPHSKPKPHNSGLPRLNSSNSHSGGDPAMAHDQAHHSHPAPVGTETSRLSSDEGENEEREEATEKLDCHYSGYHPRPAAFCTFGSRLYGRGCYTFDRHWDQVRCALTTMLDKHVNSQLWKKIPLALENSATTPTTSHRTSTNSHSSSSSSISAGFLSLSSPPPYDSKPVLSYGTTLNARSSPQASSTEQPAYSGTSRQVSASSPQMPSAHSSSLPSLGSNRPLKSRSGTKSFKAREPSSSLSNSIIKGSTNSSASISGSLSSGKKRKNSSLLTTHSTYTSDSFTSSSFKKNCAVNSGTLGSAYHTSLASTPSSSSSSSTLSSSHSGVYSVGVNCTPGRANSLSLKQESTGRGPPSGSPAESIKRMSVVMNSSDSTLSLGPFVHQSSDHHADSRLEAKRRKGSPGSSSLNSTVSGAGGGGGQGPGRPKMAKSPSINNIHSKHARSIPGPPGLPNNSLIHQVSLFSYPVLV</sequence>
<feature type="compositionally biased region" description="Low complexity" evidence="1">
    <location>
        <begin position="677"/>
        <end position="695"/>
    </location>
</feature>
<dbReference type="Ensembl" id="ENSCCRT00000025115.2">
    <property type="protein sequence ID" value="ENSCCRP00000023129.2"/>
    <property type="gene ID" value="ENSCCRG00000012633.2"/>
</dbReference>
<dbReference type="Pfam" id="PF08313">
    <property type="entry name" value="SCA7"/>
    <property type="match status" value="1"/>
</dbReference>
<evidence type="ECO:0000259" key="2">
    <source>
        <dbReference type="PROSITE" id="PS51505"/>
    </source>
</evidence>